<accession>A0A150IZC6</accession>
<dbReference type="EMBL" id="LNGF01000020">
    <property type="protein sequence ID" value="KYC47601.1"/>
    <property type="molecule type" value="Genomic_DNA"/>
</dbReference>
<evidence type="ECO:0000313" key="3">
    <source>
        <dbReference type="EMBL" id="KYC47601.1"/>
    </source>
</evidence>
<dbReference type="EMBL" id="LNGE01000016">
    <property type="protein sequence ID" value="KYC45529.1"/>
    <property type="molecule type" value="Genomic_DNA"/>
</dbReference>
<evidence type="ECO:0000313" key="2">
    <source>
        <dbReference type="EMBL" id="KYC45529.1"/>
    </source>
</evidence>
<feature type="transmembrane region" description="Helical" evidence="1">
    <location>
        <begin position="6"/>
        <end position="21"/>
    </location>
</feature>
<evidence type="ECO:0000256" key="1">
    <source>
        <dbReference type="SAM" id="Phobius"/>
    </source>
</evidence>
<dbReference type="Proteomes" id="UP000092401">
    <property type="component" value="Unassembled WGS sequence"/>
</dbReference>
<accession>A0A150IRD6</accession>
<evidence type="ECO:0000313" key="6">
    <source>
        <dbReference type="Proteomes" id="UP000092401"/>
    </source>
</evidence>
<keyword evidence="1" id="KW-0472">Membrane</keyword>
<sequence length="52" mass="6222">MKNLEVLVIVVIISLPFFLIKKEDFTTFIYWTAVTIGYLFYIVFSTKRWANE</sequence>
<gene>
    <name evidence="2" type="ORF">APG10_00754</name>
    <name evidence="3" type="ORF">APG11_01007</name>
    <name evidence="4" type="ORF">APG12_00940</name>
</gene>
<protein>
    <submittedName>
        <fullName evidence="3">Uncharacterized protein</fullName>
    </submittedName>
</protein>
<keyword evidence="1" id="KW-0812">Transmembrane</keyword>
<dbReference type="EMBL" id="LNJC01000017">
    <property type="protein sequence ID" value="KYC50218.1"/>
    <property type="molecule type" value="Genomic_DNA"/>
</dbReference>
<dbReference type="AlphaFoldDB" id="A0A150IRD6"/>
<name>A0A150IRD6_9EURY</name>
<accession>A0A150IKK7</accession>
<dbReference type="Proteomes" id="UP000091929">
    <property type="component" value="Unassembled WGS sequence"/>
</dbReference>
<evidence type="ECO:0000313" key="4">
    <source>
        <dbReference type="EMBL" id="KYC50218.1"/>
    </source>
</evidence>
<comment type="caution">
    <text evidence="3">The sequence shown here is derived from an EMBL/GenBank/DDBJ whole genome shotgun (WGS) entry which is preliminary data.</text>
</comment>
<feature type="transmembrane region" description="Helical" evidence="1">
    <location>
        <begin position="28"/>
        <end position="44"/>
    </location>
</feature>
<evidence type="ECO:0000313" key="5">
    <source>
        <dbReference type="Proteomes" id="UP000091929"/>
    </source>
</evidence>
<reference evidence="5 6" key="1">
    <citation type="journal article" date="2016" name="ISME J.">
        <title>Chasing the elusive Euryarchaeota class WSA2: genomes reveal a uniquely fastidious methyl-reducing methanogen.</title>
        <authorList>
            <person name="Nobu M.K."/>
            <person name="Narihiro T."/>
            <person name="Kuroda K."/>
            <person name="Mei R."/>
            <person name="Liu W.T."/>
        </authorList>
    </citation>
    <scope>NUCLEOTIDE SEQUENCE [LARGE SCALE GENOMIC DNA]</scope>
    <source>
        <strain evidence="2">B03fssc0709_Meth_Bin005</strain>
        <strain evidence="3">B15fssc0709_Meth_Bin003</strain>
        <strain evidence="4">BMIXfssc0709_Meth_Bin006</strain>
    </source>
</reference>
<proteinExistence type="predicted"/>
<organism evidence="3 5">
    <name type="scientific">Candidatus Methanofastidiosum methylothiophilum</name>
    <dbReference type="NCBI Taxonomy" id="1705564"/>
    <lineage>
        <taxon>Archaea</taxon>
        <taxon>Methanobacteriati</taxon>
        <taxon>Methanobacteriota</taxon>
        <taxon>Stenosarchaea group</taxon>
        <taxon>Candidatus Methanofastidiosia</taxon>
        <taxon>Candidatus Methanofastidiosales</taxon>
        <taxon>Candidatus Methanofastidiosaceae</taxon>
        <taxon>Candidatus Methanofastidiosum</taxon>
    </lineage>
</organism>
<keyword evidence="1" id="KW-1133">Transmembrane helix</keyword>
<dbReference type="Proteomes" id="UP000092403">
    <property type="component" value="Unassembled WGS sequence"/>
</dbReference>